<accession>A0ABR6XB17</accession>
<dbReference type="Gene3D" id="1.10.150.690">
    <property type="entry name" value="DUF2063"/>
    <property type="match status" value="1"/>
</dbReference>
<dbReference type="EMBL" id="JACOFW010000038">
    <property type="protein sequence ID" value="MBC3809566.1"/>
    <property type="molecule type" value="Genomic_DNA"/>
</dbReference>
<evidence type="ECO:0000313" key="2">
    <source>
        <dbReference type="EMBL" id="MBC3809566.1"/>
    </source>
</evidence>
<evidence type="ECO:0000259" key="1">
    <source>
        <dbReference type="Pfam" id="PF09836"/>
    </source>
</evidence>
<reference evidence="2 3" key="1">
    <citation type="submission" date="2020-08" db="EMBL/GenBank/DDBJ databases">
        <title>Novel species isolated from subtropical streams in China.</title>
        <authorList>
            <person name="Lu H."/>
        </authorList>
    </citation>
    <scope>NUCLEOTIDE SEQUENCE [LARGE SCALE GENOMIC DNA]</scope>
    <source>
        <strain evidence="2 3">KACC 16656</strain>
    </source>
</reference>
<dbReference type="InterPro" id="IPR044922">
    <property type="entry name" value="DUF2063_N_sf"/>
</dbReference>
<dbReference type="RefSeq" id="WP_186924622.1">
    <property type="nucleotide sequence ID" value="NZ_JACOFW010000038.1"/>
</dbReference>
<gene>
    <name evidence="2" type="ORF">H8K52_19675</name>
</gene>
<protein>
    <submittedName>
        <fullName evidence="2">DNA-binding domain-containing protein</fullName>
    </submittedName>
</protein>
<dbReference type="GO" id="GO:0003677">
    <property type="term" value="F:DNA binding"/>
    <property type="evidence" value="ECO:0007669"/>
    <property type="project" value="UniProtKB-KW"/>
</dbReference>
<dbReference type="Proteomes" id="UP000648257">
    <property type="component" value="Unassembled WGS sequence"/>
</dbReference>
<sequence>MSVDLQTLQASIAHLLSARKKPVTPPIFSTAPEVLEARIAIYRGNLQAVWTNALRNAYPVIERLAGADFFAQLAVLYAQKYPSQSGDLHEFGNYFSAFLEAEKSVADFPYFAAVAALEWQIHRLYYAADAQAISLHHFIANAGVSPSDCTLQFHPATSLFHASFAAVQIYLAHQYAEVQALNVDLHTPSFAIVSRDVWRLQVTQLSQAEFVGLSALHQGQSLGNAFEATMDVDGDFNVAHALQSWFALDIFIDFICKN</sequence>
<comment type="caution">
    <text evidence="2">The sequence shown here is derived from an EMBL/GenBank/DDBJ whole genome shotgun (WGS) entry which is preliminary data.</text>
</comment>
<keyword evidence="3" id="KW-1185">Reference proteome</keyword>
<name>A0ABR6XB17_9BURK</name>
<organism evidence="2 3">
    <name type="scientific">Undibacterium seohonense</name>
    <dbReference type="NCBI Taxonomy" id="1344950"/>
    <lineage>
        <taxon>Bacteria</taxon>
        <taxon>Pseudomonadati</taxon>
        <taxon>Pseudomonadota</taxon>
        <taxon>Betaproteobacteria</taxon>
        <taxon>Burkholderiales</taxon>
        <taxon>Oxalobacteraceae</taxon>
        <taxon>Undibacterium</taxon>
    </lineage>
</organism>
<evidence type="ECO:0000313" key="3">
    <source>
        <dbReference type="Proteomes" id="UP000648257"/>
    </source>
</evidence>
<dbReference type="Pfam" id="PF09836">
    <property type="entry name" value="DUF2063"/>
    <property type="match status" value="1"/>
</dbReference>
<feature type="domain" description="Putative DNA-binding" evidence="1">
    <location>
        <begin position="13"/>
        <end position="99"/>
    </location>
</feature>
<proteinExistence type="predicted"/>
<keyword evidence="2" id="KW-0238">DNA-binding</keyword>
<dbReference type="InterPro" id="IPR018640">
    <property type="entry name" value="DUF2063"/>
</dbReference>